<proteinExistence type="predicted"/>
<dbReference type="EMBL" id="JAVDTT010000002">
    <property type="protein sequence ID" value="MDR6841190.1"/>
    <property type="molecule type" value="Genomic_DNA"/>
</dbReference>
<organism evidence="1 2">
    <name type="scientific">Pseudoxanthomonas sacheonensis</name>
    <dbReference type="NCBI Taxonomy" id="443615"/>
    <lineage>
        <taxon>Bacteria</taxon>
        <taxon>Pseudomonadati</taxon>
        <taxon>Pseudomonadota</taxon>
        <taxon>Gammaproteobacteria</taxon>
        <taxon>Lysobacterales</taxon>
        <taxon>Lysobacteraceae</taxon>
        <taxon>Pseudoxanthomonas</taxon>
    </lineage>
</organism>
<dbReference type="RefSeq" id="WP_310091748.1">
    <property type="nucleotide sequence ID" value="NZ_JAVDTT010000002.1"/>
</dbReference>
<sequence length="119" mass="12906">MSEAILYAIDAPHITDAVTAAGFVDQFRDSNEAPTAGIASFFDNLLRVWPEDGSKGAVWNEDFAHNRPAGSVLEMTFELSEFDEERLGQLRAIAEQHGVHVLDPEGEVLYLADGSEAGA</sequence>
<protein>
    <submittedName>
        <fullName evidence="1">Uncharacterized protein</fullName>
    </submittedName>
</protein>
<dbReference type="Proteomes" id="UP001254759">
    <property type="component" value="Unassembled WGS sequence"/>
</dbReference>
<name>A0ABU1RTF1_9GAMM</name>
<keyword evidence="2" id="KW-1185">Reference proteome</keyword>
<evidence type="ECO:0000313" key="2">
    <source>
        <dbReference type="Proteomes" id="UP001254759"/>
    </source>
</evidence>
<reference evidence="1 2" key="1">
    <citation type="submission" date="2023-07" db="EMBL/GenBank/DDBJ databases">
        <title>Sorghum-associated microbial communities from plants grown in Nebraska, USA.</title>
        <authorList>
            <person name="Schachtman D."/>
        </authorList>
    </citation>
    <scope>NUCLEOTIDE SEQUENCE [LARGE SCALE GENOMIC DNA]</scope>
    <source>
        <strain evidence="1 2">BE107</strain>
    </source>
</reference>
<accession>A0ABU1RTF1</accession>
<evidence type="ECO:0000313" key="1">
    <source>
        <dbReference type="EMBL" id="MDR6841190.1"/>
    </source>
</evidence>
<comment type="caution">
    <text evidence="1">The sequence shown here is derived from an EMBL/GenBank/DDBJ whole genome shotgun (WGS) entry which is preliminary data.</text>
</comment>
<gene>
    <name evidence="1" type="ORF">J2W94_001475</name>
</gene>